<keyword evidence="7 15" id="KW-1133">Transmembrane helix</keyword>
<gene>
    <name evidence="15" type="primary">atpF</name>
    <name evidence="18" type="ORF">GGD89_001150</name>
</gene>
<comment type="subunit">
    <text evidence="13">F-type ATPases have 2 components, F(1) - the catalytic core - and F(0) - the membrane proton channel. F(1) has five subunits: alpha(3), beta(3), gamma(1), delta(1), epsilon(1). F(0) has four main subunits: a(1), b(2) and c(10-14). The alpha and beta chains form an alternating ring which encloses part of the gamma chain. F(1) is attached to F(0) by a central stalk formed by the gamma and epsilon chains, while a peripheral stalk is formed by the delta and b chains.</text>
</comment>
<dbReference type="AlphaFoldDB" id="A0A7W6RCB3"/>
<dbReference type="GO" id="GO:0005886">
    <property type="term" value="C:plasma membrane"/>
    <property type="evidence" value="ECO:0007669"/>
    <property type="project" value="UniProtKB-SubCell"/>
</dbReference>
<keyword evidence="8 15" id="KW-0406">Ion transport</keyword>
<evidence type="ECO:0000256" key="2">
    <source>
        <dbReference type="ARBA" id="ARBA00022448"/>
    </source>
</evidence>
<protein>
    <recommendedName>
        <fullName evidence="15">ATP synthase subunit b</fullName>
    </recommendedName>
    <alternativeName>
        <fullName evidence="15">ATP synthase F(0) sector subunit b</fullName>
    </alternativeName>
    <alternativeName>
        <fullName evidence="15">ATPase subunit I</fullName>
    </alternativeName>
    <alternativeName>
        <fullName evidence="15">F-type ATPase subunit b</fullName>
        <shortName evidence="15">F-ATPase subunit b</shortName>
    </alternativeName>
</protein>
<evidence type="ECO:0000256" key="11">
    <source>
        <dbReference type="ARBA" id="ARBA00025198"/>
    </source>
</evidence>
<evidence type="ECO:0000256" key="8">
    <source>
        <dbReference type="ARBA" id="ARBA00023065"/>
    </source>
</evidence>
<keyword evidence="3 15" id="KW-1003">Cell membrane</keyword>
<keyword evidence="6 15" id="KW-0375">Hydrogen ion transport</keyword>
<keyword evidence="19" id="KW-1185">Reference proteome</keyword>
<evidence type="ECO:0000256" key="1">
    <source>
        <dbReference type="ARBA" id="ARBA00005513"/>
    </source>
</evidence>
<feature type="coiled-coil region" evidence="17">
    <location>
        <begin position="58"/>
        <end position="136"/>
    </location>
</feature>
<dbReference type="Proteomes" id="UP000554286">
    <property type="component" value="Unassembled WGS sequence"/>
</dbReference>
<keyword evidence="10 15" id="KW-0066">ATP synthesis</keyword>
<dbReference type="GO" id="GO:0046933">
    <property type="term" value="F:proton-transporting ATP synthase activity, rotational mechanism"/>
    <property type="evidence" value="ECO:0007669"/>
    <property type="project" value="UniProtKB-UniRule"/>
</dbReference>
<dbReference type="NCBIfam" id="TIGR01144">
    <property type="entry name" value="ATP_synt_b"/>
    <property type="match status" value="1"/>
</dbReference>
<evidence type="ECO:0000256" key="7">
    <source>
        <dbReference type="ARBA" id="ARBA00022989"/>
    </source>
</evidence>
<comment type="subunit">
    <text evidence="15">F-type ATPases have 2 components, F(1) - the catalytic core - and F(0) - the membrane proton channel. F(1) has five subunits: alpha(3), beta(3), gamma(1), delta(1), epsilon(1). F(0) has three main subunits: a(1), b(2) and c(10-14). The alpha and beta chains form an alternating ring which encloses part of the gamma chain. F(1) is attached to F(0) by a central stalk formed by the gamma and epsilon chains, while a peripheral stalk is formed by the delta and b chains.</text>
</comment>
<keyword evidence="5 15" id="KW-0812">Transmembrane</keyword>
<dbReference type="Pfam" id="PF00430">
    <property type="entry name" value="ATP-synt_B"/>
    <property type="match status" value="1"/>
</dbReference>
<evidence type="ECO:0000256" key="3">
    <source>
        <dbReference type="ARBA" id="ARBA00022475"/>
    </source>
</evidence>
<comment type="caution">
    <text evidence="18">The sequence shown here is derived from an EMBL/GenBank/DDBJ whole genome shotgun (WGS) entry which is preliminary data.</text>
</comment>
<dbReference type="EMBL" id="JACIGK010000006">
    <property type="protein sequence ID" value="MBB4265531.1"/>
    <property type="molecule type" value="Genomic_DNA"/>
</dbReference>
<dbReference type="GO" id="GO:0046961">
    <property type="term" value="F:proton-transporting ATPase activity, rotational mechanism"/>
    <property type="evidence" value="ECO:0007669"/>
    <property type="project" value="TreeGrafter"/>
</dbReference>
<dbReference type="HAMAP" id="MF_01398">
    <property type="entry name" value="ATP_synth_b_bprime"/>
    <property type="match status" value="1"/>
</dbReference>
<evidence type="ECO:0000256" key="13">
    <source>
        <dbReference type="ARBA" id="ARBA00026054"/>
    </source>
</evidence>
<evidence type="ECO:0000256" key="10">
    <source>
        <dbReference type="ARBA" id="ARBA00023310"/>
    </source>
</evidence>
<name>A0A7W6RCB3_9PROT</name>
<evidence type="ECO:0000256" key="14">
    <source>
        <dbReference type="ARBA" id="ARBA00037847"/>
    </source>
</evidence>
<evidence type="ECO:0000256" key="4">
    <source>
        <dbReference type="ARBA" id="ARBA00022547"/>
    </source>
</evidence>
<evidence type="ECO:0000256" key="16">
    <source>
        <dbReference type="RuleBase" id="RU003848"/>
    </source>
</evidence>
<evidence type="ECO:0000256" key="5">
    <source>
        <dbReference type="ARBA" id="ARBA00022692"/>
    </source>
</evidence>
<dbReference type="InterPro" id="IPR050059">
    <property type="entry name" value="ATP_synthase_B_chain"/>
</dbReference>
<accession>A0A7W6RCB3</accession>
<dbReference type="GO" id="GO:0045259">
    <property type="term" value="C:proton-transporting ATP synthase complex"/>
    <property type="evidence" value="ECO:0007669"/>
    <property type="project" value="UniProtKB-KW"/>
</dbReference>
<evidence type="ECO:0000256" key="9">
    <source>
        <dbReference type="ARBA" id="ARBA00023136"/>
    </source>
</evidence>
<dbReference type="PANTHER" id="PTHR33445:SF1">
    <property type="entry name" value="ATP SYNTHASE SUBUNIT B"/>
    <property type="match status" value="1"/>
</dbReference>
<sequence length="182" mass="20334">MFEALAAETAAEASHAADHAGDMWAQPETWVAVSFLVVVAFVVLKTWRRVVGALDQRAQRIRKDLDDARALREEAQALLADYEQKQKQALKTADDIIKHARVEAERQRKEAEVNLEATIKRREAQADERIAQAEAQAMREVRGEVVDIAVAAARQVIGEAMDDRRQTAMVDAAISDLPNRLH</sequence>
<comment type="subcellular location">
    <subcellularLocation>
        <location evidence="15">Cell membrane</location>
        <topology evidence="15">Single-pass membrane protein</topology>
    </subcellularLocation>
    <subcellularLocation>
        <location evidence="14">Endomembrane system</location>
        <topology evidence="14">Single-pass membrane protein</topology>
    </subcellularLocation>
</comment>
<dbReference type="InterPro" id="IPR005864">
    <property type="entry name" value="ATP_synth_F0_bsu_bac"/>
</dbReference>
<proteinExistence type="inferred from homology"/>
<keyword evidence="9 15" id="KW-0472">Membrane</keyword>
<dbReference type="GO" id="GO:0012505">
    <property type="term" value="C:endomembrane system"/>
    <property type="evidence" value="ECO:0007669"/>
    <property type="project" value="UniProtKB-SubCell"/>
</dbReference>
<evidence type="ECO:0000313" key="18">
    <source>
        <dbReference type="EMBL" id="MBB4265531.1"/>
    </source>
</evidence>
<comment type="function">
    <text evidence="12">Component of the F(0) channel, it forms part of the peripheral stalk, linking F(1) to F(0). The b'-subunit is a diverged and duplicated form of b found in plants and photosynthetic bacteria.</text>
</comment>
<reference evidence="18 19" key="1">
    <citation type="submission" date="2020-08" db="EMBL/GenBank/DDBJ databases">
        <title>Genome sequencing of Purple Non-Sulfur Bacteria from various extreme environments.</title>
        <authorList>
            <person name="Mayer M."/>
        </authorList>
    </citation>
    <scope>NUCLEOTIDE SEQUENCE [LARGE SCALE GENOMIC DNA]</scope>
    <source>
        <strain evidence="18 19">JA131</strain>
    </source>
</reference>
<dbReference type="RefSeq" id="WP_184043142.1">
    <property type="nucleotide sequence ID" value="NZ_JACIGK010000006.1"/>
</dbReference>
<evidence type="ECO:0000256" key="6">
    <source>
        <dbReference type="ARBA" id="ARBA00022781"/>
    </source>
</evidence>
<evidence type="ECO:0000256" key="17">
    <source>
        <dbReference type="SAM" id="Coils"/>
    </source>
</evidence>
<dbReference type="PANTHER" id="PTHR33445">
    <property type="entry name" value="ATP SYNTHASE SUBUNIT B', CHLOROPLASTIC"/>
    <property type="match status" value="1"/>
</dbReference>
<comment type="function">
    <text evidence="11 15">F(1)F(0) ATP synthase produces ATP from ADP in the presence of a proton or sodium gradient. F-type ATPases consist of two structural domains, F(1) containing the extramembraneous catalytic core and F(0) containing the membrane proton channel, linked together by a central stalk and a peripheral stalk. During catalysis, ATP synthesis in the catalytic domain of F(1) is coupled via a rotary mechanism of the central stalk subunits to proton translocation.</text>
</comment>
<keyword evidence="4 15" id="KW-0138">CF(0)</keyword>
<comment type="similarity">
    <text evidence="1 15 16">Belongs to the ATPase B chain family.</text>
</comment>
<evidence type="ECO:0000256" key="15">
    <source>
        <dbReference type="HAMAP-Rule" id="MF_01398"/>
    </source>
</evidence>
<dbReference type="CDD" id="cd06503">
    <property type="entry name" value="ATP-synt_Fo_b"/>
    <property type="match status" value="1"/>
</dbReference>
<keyword evidence="2 15" id="KW-0813">Transport</keyword>
<keyword evidence="17" id="KW-0175">Coiled coil</keyword>
<evidence type="ECO:0000313" key="19">
    <source>
        <dbReference type="Proteomes" id="UP000554286"/>
    </source>
</evidence>
<dbReference type="InterPro" id="IPR002146">
    <property type="entry name" value="ATP_synth_b/b'su_bac/chlpt"/>
</dbReference>
<feature type="transmembrane region" description="Helical" evidence="15">
    <location>
        <begin position="29"/>
        <end position="47"/>
    </location>
</feature>
<evidence type="ECO:0000256" key="12">
    <source>
        <dbReference type="ARBA" id="ARBA00025614"/>
    </source>
</evidence>
<organism evidence="18 19">
    <name type="scientific">Roseospira visakhapatnamensis</name>
    <dbReference type="NCBI Taxonomy" id="390880"/>
    <lineage>
        <taxon>Bacteria</taxon>
        <taxon>Pseudomonadati</taxon>
        <taxon>Pseudomonadota</taxon>
        <taxon>Alphaproteobacteria</taxon>
        <taxon>Rhodospirillales</taxon>
        <taxon>Rhodospirillaceae</taxon>
        <taxon>Roseospira</taxon>
    </lineage>
</organism>